<dbReference type="HAMAP" id="MF_01896">
    <property type="entry name" value="DNA_gyrase_inhibitor"/>
    <property type="match status" value="1"/>
</dbReference>
<dbReference type="GO" id="GO:0005737">
    <property type="term" value="C:cytoplasm"/>
    <property type="evidence" value="ECO:0007669"/>
    <property type="project" value="UniProtKB-SubCell"/>
</dbReference>
<evidence type="ECO:0000313" key="5">
    <source>
        <dbReference type="EMBL" id="MCU6664577.1"/>
    </source>
</evidence>
<comment type="caution">
    <text evidence="5">The sequence shown here is derived from an EMBL/GenBank/DDBJ whole genome shotgun (WGS) entry which is preliminary data.</text>
</comment>
<dbReference type="InterPro" id="IPR029442">
    <property type="entry name" value="GyrI-like"/>
</dbReference>
<dbReference type="Pfam" id="PF06445">
    <property type="entry name" value="GyrI-like"/>
    <property type="match status" value="1"/>
</dbReference>
<dbReference type="Proteomes" id="UP001063816">
    <property type="component" value="Unassembled WGS sequence"/>
</dbReference>
<keyword evidence="6" id="KW-1185">Reference proteome</keyword>
<reference evidence="5" key="1">
    <citation type="submission" date="2022-05" db="EMBL/GenBank/DDBJ databases">
        <title>Description of a novel species of Leclercia; Leclercia tamurae and the Proposal for a Novel Genus Silvania gen. nov. Containing Two Novel Species Silvania hatchlandensis sp. nov. and Silvania confinis sp. nov. Isolated from the Rhizosphere of Oak.</title>
        <authorList>
            <person name="Maddock D.W."/>
            <person name="Brady C.L."/>
            <person name="Denman S."/>
            <person name="Arnold D."/>
        </authorList>
    </citation>
    <scope>NUCLEOTIDE SEQUENCE</scope>
    <source>
        <strain evidence="5">H19S6</strain>
    </source>
</reference>
<evidence type="ECO:0000256" key="2">
    <source>
        <dbReference type="ARBA" id="ARBA00023016"/>
    </source>
</evidence>
<evidence type="ECO:0000256" key="1">
    <source>
        <dbReference type="ARBA" id="ARBA00022490"/>
    </source>
</evidence>
<keyword evidence="2 3" id="KW-0346">Stress response</keyword>
<evidence type="ECO:0000259" key="4">
    <source>
        <dbReference type="SMART" id="SM00871"/>
    </source>
</evidence>
<organism evidence="5 6">
    <name type="scientific">Silvania hatchlandensis</name>
    <dbReference type="NCBI Taxonomy" id="2926469"/>
    <lineage>
        <taxon>Bacteria</taxon>
        <taxon>Pseudomonadati</taxon>
        <taxon>Pseudomonadota</taxon>
        <taxon>Gammaproteobacteria</taxon>
        <taxon>Enterobacterales</taxon>
        <taxon>Enterobacteriaceae</taxon>
        <taxon>Silvania</taxon>
    </lineage>
</organism>
<dbReference type="SMART" id="SM00871">
    <property type="entry name" value="AraC_E_bind"/>
    <property type="match status" value="1"/>
</dbReference>
<sequence length="157" mass="17988">MDYSITHQNKRKIAGFHLVGPWEQTVKQGFEQLMMWVDGQRIQPLEWVAVYYDNPDEVPADKLRCDTVITVPDDFTIPANSEGVILTEVAEGDYAAATARVENHDFATPWNHFFDSLLEDGKYQIAPKPCFERYLNDGNADGYWDIEMFIPVQNKVG</sequence>
<dbReference type="GO" id="GO:0008657">
    <property type="term" value="F:DNA topoisomerase type II (double strand cut, ATP-hydrolyzing) inhibitor activity"/>
    <property type="evidence" value="ECO:0007669"/>
    <property type="project" value="UniProtKB-UniRule"/>
</dbReference>
<feature type="domain" description="AraC effector-binding" evidence="4">
    <location>
        <begin position="1"/>
        <end position="153"/>
    </location>
</feature>
<name>A0A9J6Q0R5_9ENTR</name>
<comment type="subcellular location">
    <subcellularLocation>
        <location evidence="3">Cytoplasm</location>
    </subcellularLocation>
</comment>
<keyword evidence="1 3" id="KW-0963">Cytoplasm</keyword>
<evidence type="ECO:0000313" key="6">
    <source>
        <dbReference type="Proteomes" id="UP001063816"/>
    </source>
</evidence>
<dbReference type="PANTHER" id="PTHR40055">
    <property type="entry name" value="TRANSCRIPTIONAL REGULATOR YGIV-RELATED"/>
    <property type="match status" value="1"/>
</dbReference>
<dbReference type="Gene3D" id="3.20.80.10">
    <property type="entry name" value="Regulatory factor, effector binding domain"/>
    <property type="match status" value="1"/>
</dbReference>
<evidence type="ECO:0000256" key="3">
    <source>
        <dbReference type="HAMAP-Rule" id="MF_01896"/>
    </source>
</evidence>
<proteinExistence type="inferred from homology"/>
<dbReference type="InterPro" id="IPR024911">
    <property type="entry name" value="SmbC"/>
</dbReference>
<comment type="subunit">
    <text evidence="3">Interacts with DNA gyrase.</text>
</comment>
<gene>
    <name evidence="3 5" type="primary">sbmC</name>
    <name evidence="5" type="ORF">M8014_09480</name>
</gene>
<comment type="similarity">
    <text evidence="3">Belongs to the DNA gyrase inhibitor family.</text>
</comment>
<dbReference type="EMBL" id="JAMGZK010000046">
    <property type="protein sequence ID" value="MCU6664577.1"/>
    <property type="molecule type" value="Genomic_DNA"/>
</dbReference>
<dbReference type="InterPro" id="IPR011256">
    <property type="entry name" value="Reg_factor_effector_dom_sf"/>
</dbReference>
<dbReference type="PANTHER" id="PTHR40055:SF2">
    <property type="entry name" value="DNA GYRASE INHIBITOR"/>
    <property type="match status" value="1"/>
</dbReference>
<dbReference type="AlphaFoldDB" id="A0A9J6Q0R5"/>
<dbReference type="SUPFAM" id="SSF55136">
    <property type="entry name" value="Probable bacterial effector-binding domain"/>
    <property type="match status" value="1"/>
</dbReference>
<dbReference type="NCBIfam" id="NF007451">
    <property type="entry name" value="PRK10016.1"/>
    <property type="match status" value="1"/>
</dbReference>
<dbReference type="InterPro" id="IPR010499">
    <property type="entry name" value="AraC_E-bd"/>
</dbReference>
<dbReference type="InterPro" id="IPR050908">
    <property type="entry name" value="SmbC-like"/>
</dbReference>
<dbReference type="RefSeq" id="WP_271282239.1">
    <property type="nucleotide sequence ID" value="NZ_JAMGZK010000046.1"/>
</dbReference>
<protein>
    <recommendedName>
        <fullName evidence="3">DNA gyrase inhibitor</fullName>
    </recommendedName>
</protein>
<accession>A0A9J6Q0R5</accession>
<comment type="function">
    <text evidence="3">Inhibits the supercoiling activity of DNA gyrase. Acts by inhibiting DNA gyrase at an early step, prior to (or at the step of) binding of DNA by the gyrase. It protects cells against toxins that target DNA gyrase, by inhibiting activity of these toxins and reducing the formation of lethal double-strand breaks in the cell.</text>
</comment>